<dbReference type="EMBL" id="JAGEOK010000013">
    <property type="protein sequence ID" value="MBO2440072.1"/>
    <property type="molecule type" value="Genomic_DNA"/>
</dbReference>
<dbReference type="Pfam" id="PF04149">
    <property type="entry name" value="DUF397"/>
    <property type="match status" value="1"/>
</dbReference>
<sequence>MSPDLTVPAAGASDNGVTGWRKSARCAGNGACVEIGSLRGGAVAARDAFHGDTGPVLTFSAAEWRAFASAAKAGRFDLAR</sequence>
<evidence type="ECO:0000259" key="1">
    <source>
        <dbReference type="Pfam" id="PF04149"/>
    </source>
</evidence>
<keyword evidence="3" id="KW-1185">Reference proteome</keyword>
<name>A0ABS3R227_9ACTN</name>
<evidence type="ECO:0000313" key="3">
    <source>
        <dbReference type="Proteomes" id="UP000666915"/>
    </source>
</evidence>
<protein>
    <submittedName>
        <fullName evidence="2">DUF397 domain-containing protein</fullName>
    </submittedName>
</protein>
<feature type="domain" description="DUF397" evidence="1">
    <location>
        <begin position="19"/>
        <end position="72"/>
    </location>
</feature>
<evidence type="ECO:0000313" key="2">
    <source>
        <dbReference type="EMBL" id="MBO2440072.1"/>
    </source>
</evidence>
<dbReference type="InterPro" id="IPR007278">
    <property type="entry name" value="DUF397"/>
</dbReference>
<accession>A0ABS3R227</accession>
<reference evidence="2 3" key="1">
    <citation type="submission" date="2021-03" db="EMBL/GenBank/DDBJ databases">
        <authorList>
            <person name="Kanchanasin P."/>
            <person name="Saeng-In P."/>
            <person name="Phongsopitanun W."/>
            <person name="Yuki M."/>
            <person name="Kudo T."/>
            <person name="Ohkuma M."/>
            <person name="Tanasupawat S."/>
        </authorList>
    </citation>
    <scope>NUCLEOTIDE SEQUENCE [LARGE SCALE GENOMIC DNA]</scope>
    <source>
        <strain evidence="2 3">L46</strain>
    </source>
</reference>
<dbReference type="Proteomes" id="UP000666915">
    <property type="component" value="Unassembled WGS sequence"/>
</dbReference>
<organism evidence="2 3">
    <name type="scientific">Actinomadura nitritigenes</name>
    <dbReference type="NCBI Taxonomy" id="134602"/>
    <lineage>
        <taxon>Bacteria</taxon>
        <taxon>Bacillati</taxon>
        <taxon>Actinomycetota</taxon>
        <taxon>Actinomycetes</taxon>
        <taxon>Streptosporangiales</taxon>
        <taxon>Thermomonosporaceae</taxon>
        <taxon>Actinomadura</taxon>
    </lineage>
</organism>
<proteinExistence type="predicted"/>
<gene>
    <name evidence="2" type="ORF">J4557_21315</name>
</gene>
<comment type="caution">
    <text evidence="2">The sequence shown here is derived from an EMBL/GenBank/DDBJ whole genome shotgun (WGS) entry which is preliminary data.</text>
</comment>